<accession>A0A1Y2E8D4</accession>
<feature type="domain" description="Zn(2)-C6 fungal-type" evidence="7">
    <location>
        <begin position="15"/>
        <end position="46"/>
    </location>
</feature>
<organism evidence="8 9">
    <name type="scientific">Pseudomassariella vexata</name>
    <dbReference type="NCBI Taxonomy" id="1141098"/>
    <lineage>
        <taxon>Eukaryota</taxon>
        <taxon>Fungi</taxon>
        <taxon>Dikarya</taxon>
        <taxon>Ascomycota</taxon>
        <taxon>Pezizomycotina</taxon>
        <taxon>Sordariomycetes</taxon>
        <taxon>Xylariomycetidae</taxon>
        <taxon>Amphisphaeriales</taxon>
        <taxon>Pseudomassariaceae</taxon>
        <taxon>Pseudomassariella</taxon>
    </lineage>
</organism>
<dbReference type="Pfam" id="PF00172">
    <property type="entry name" value="Zn_clus"/>
    <property type="match status" value="1"/>
</dbReference>
<evidence type="ECO:0000313" key="8">
    <source>
        <dbReference type="EMBL" id="ORY67802.1"/>
    </source>
</evidence>
<dbReference type="PANTHER" id="PTHR47424">
    <property type="entry name" value="REGULATORY PROTEIN GAL4"/>
    <property type="match status" value="1"/>
</dbReference>
<dbReference type="SUPFAM" id="SSF57701">
    <property type="entry name" value="Zn2/Cys6 DNA-binding domain"/>
    <property type="match status" value="1"/>
</dbReference>
<dbReference type="PROSITE" id="PS00463">
    <property type="entry name" value="ZN2_CY6_FUNGAL_1"/>
    <property type="match status" value="1"/>
</dbReference>
<dbReference type="PROSITE" id="PS50048">
    <property type="entry name" value="ZN2_CY6_FUNGAL_2"/>
    <property type="match status" value="1"/>
</dbReference>
<feature type="transmembrane region" description="Helical" evidence="6">
    <location>
        <begin position="286"/>
        <end position="304"/>
    </location>
</feature>
<dbReference type="InterPro" id="IPR001138">
    <property type="entry name" value="Zn2Cys6_DnaBD"/>
</dbReference>
<gene>
    <name evidence="8" type="ORF">BCR38DRAFT_337948</name>
</gene>
<comment type="caution">
    <text evidence="8">The sequence shown here is derived from an EMBL/GenBank/DDBJ whole genome shotgun (WGS) entry which is preliminary data.</text>
</comment>
<dbReference type="AlphaFoldDB" id="A0A1Y2E8D4"/>
<evidence type="ECO:0000259" key="7">
    <source>
        <dbReference type="PROSITE" id="PS50048"/>
    </source>
</evidence>
<reference evidence="8 9" key="1">
    <citation type="submission" date="2016-07" db="EMBL/GenBank/DDBJ databases">
        <title>Pervasive Adenine N6-methylation of Active Genes in Fungi.</title>
        <authorList>
            <consortium name="DOE Joint Genome Institute"/>
            <person name="Mondo S.J."/>
            <person name="Dannebaum R.O."/>
            <person name="Kuo R.C."/>
            <person name="Labutti K."/>
            <person name="Haridas S."/>
            <person name="Kuo A."/>
            <person name="Salamov A."/>
            <person name="Ahrendt S.R."/>
            <person name="Lipzen A."/>
            <person name="Sullivan W."/>
            <person name="Andreopoulos W.B."/>
            <person name="Clum A."/>
            <person name="Lindquist E."/>
            <person name="Daum C."/>
            <person name="Ramamoorthy G.K."/>
            <person name="Gryganskyi A."/>
            <person name="Culley D."/>
            <person name="Magnuson J.K."/>
            <person name="James T.Y."/>
            <person name="O'Malley M.A."/>
            <person name="Stajich J.E."/>
            <person name="Spatafora J.W."/>
            <person name="Visel A."/>
            <person name="Grigoriev I.V."/>
        </authorList>
    </citation>
    <scope>NUCLEOTIDE SEQUENCE [LARGE SCALE GENOMIC DNA]</scope>
    <source>
        <strain evidence="8 9">CBS 129021</strain>
    </source>
</reference>
<dbReference type="CDD" id="cd00067">
    <property type="entry name" value="GAL4"/>
    <property type="match status" value="1"/>
</dbReference>
<keyword evidence="1" id="KW-0479">Metal-binding</keyword>
<dbReference type="EMBL" id="MCFJ01000004">
    <property type="protein sequence ID" value="ORY67802.1"/>
    <property type="molecule type" value="Genomic_DNA"/>
</dbReference>
<feature type="region of interest" description="Disordered" evidence="5">
    <location>
        <begin position="597"/>
        <end position="624"/>
    </location>
</feature>
<dbReference type="GO" id="GO:0005634">
    <property type="term" value="C:nucleus"/>
    <property type="evidence" value="ECO:0007669"/>
    <property type="project" value="TreeGrafter"/>
</dbReference>
<keyword evidence="9" id="KW-1185">Reference proteome</keyword>
<dbReference type="PANTHER" id="PTHR47424:SF9">
    <property type="entry name" value="TAH-2"/>
    <property type="match status" value="1"/>
</dbReference>
<dbReference type="GO" id="GO:0000978">
    <property type="term" value="F:RNA polymerase II cis-regulatory region sequence-specific DNA binding"/>
    <property type="evidence" value="ECO:0007669"/>
    <property type="project" value="TreeGrafter"/>
</dbReference>
<name>A0A1Y2E8D4_9PEZI</name>
<feature type="compositionally biased region" description="Polar residues" evidence="5">
    <location>
        <begin position="86"/>
        <end position="96"/>
    </location>
</feature>
<dbReference type="GO" id="GO:0000981">
    <property type="term" value="F:DNA-binding transcription factor activity, RNA polymerase II-specific"/>
    <property type="evidence" value="ECO:0007669"/>
    <property type="project" value="InterPro"/>
</dbReference>
<keyword evidence="6" id="KW-1133">Transmembrane helix</keyword>
<dbReference type="SMART" id="SM00066">
    <property type="entry name" value="GAL4"/>
    <property type="match status" value="1"/>
</dbReference>
<feature type="compositionally biased region" description="Basic residues" evidence="5">
    <location>
        <begin position="44"/>
        <end position="53"/>
    </location>
</feature>
<protein>
    <submittedName>
        <fullName evidence="8">Fungal-specific transcription factor domain-containing protein</fullName>
    </submittedName>
</protein>
<evidence type="ECO:0000313" key="9">
    <source>
        <dbReference type="Proteomes" id="UP000193689"/>
    </source>
</evidence>
<evidence type="ECO:0000256" key="1">
    <source>
        <dbReference type="ARBA" id="ARBA00022723"/>
    </source>
</evidence>
<evidence type="ECO:0000256" key="3">
    <source>
        <dbReference type="ARBA" id="ARBA00023163"/>
    </source>
</evidence>
<sequence>MDQSPRYVRVRVANACDSCKARKVKCDGESPCGYCTRHHRAHQCHFSPQRRRRTNDPRSPRASSASRSVPSSARPRPESPRLPASTPSAPVATTPNRGPGDVSAEEEADVPRDARLLCDAQGKLIFIGDCAPLSFFQTVRKLVTSRVDPSAFAPQASRASLLENAHSNQAAAGEPQSPHVDATAVASAVANYLAVTSGLVDLFDSSRLADEITSWAAQPQKPHDITCAINYLVLAIGLQKSDEAAAARHFEQGKKLALGFIGGDLSVGTVQAFTLVTLYMLMTCQITGAFLFFGIAVRALYSLGVHRTEVNSRFGADIQKQRDRLWKSLRVVDLFLSISMGRPPATSDVDCTVSYRTVDHEGREVFDLLNASVQILLITEGIVLEVYSRKKISMQLTEGISRQLRDWSNRWLATLKRIIGLPSNQHDEPTVVGALQVLSSYYYAVMLVSRPFLMYEMCRRLPQNPSSFQASGEGGSSGRSKLAHACIDAASLMIEAVSESIQGGLLGGKMPLIVSWLFSASLVVGVGLLGEFGRILEKYACMSITALNYFAKDDTHAAQYSLIVNSLHSSTTAYLVKKEKHERLQINESSSQLFGLIPRARREPRKEPRNDSTTRSQSNIAQPVALPNAESTIAEMPSLTQMLGESPFDNLDPALFSFTDLSSGTSDFSMLNSNAQDQADQVFGALNLFPLLDGGGHIDLEHFL</sequence>
<dbReference type="InterPro" id="IPR036864">
    <property type="entry name" value="Zn2-C6_fun-type_DNA-bd_sf"/>
</dbReference>
<proteinExistence type="predicted"/>
<dbReference type="GO" id="GO:0008270">
    <property type="term" value="F:zinc ion binding"/>
    <property type="evidence" value="ECO:0007669"/>
    <property type="project" value="InterPro"/>
</dbReference>
<feature type="compositionally biased region" description="Basic and acidic residues" evidence="5">
    <location>
        <begin position="600"/>
        <end position="612"/>
    </location>
</feature>
<dbReference type="CDD" id="cd12148">
    <property type="entry name" value="fungal_TF_MHR"/>
    <property type="match status" value="1"/>
</dbReference>
<keyword evidence="3" id="KW-0804">Transcription</keyword>
<dbReference type="SMART" id="SM00906">
    <property type="entry name" value="Fungal_trans"/>
    <property type="match status" value="1"/>
</dbReference>
<dbReference type="Gene3D" id="4.10.240.10">
    <property type="entry name" value="Zn(2)-C6 fungal-type DNA-binding domain"/>
    <property type="match status" value="1"/>
</dbReference>
<dbReference type="InterPro" id="IPR051127">
    <property type="entry name" value="Fungal_SecMet_Regulators"/>
</dbReference>
<dbReference type="STRING" id="1141098.A0A1Y2E8D4"/>
<feature type="region of interest" description="Disordered" evidence="5">
    <location>
        <begin position="44"/>
        <end position="109"/>
    </location>
</feature>
<dbReference type="GO" id="GO:0006351">
    <property type="term" value="P:DNA-templated transcription"/>
    <property type="evidence" value="ECO:0007669"/>
    <property type="project" value="InterPro"/>
</dbReference>
<dbReference type="RefSeq" id="XP_040718426.1">
    <property type="nucleotide sequence ID" value="XM_040855573.1"/>
</dbReference>
<dbReference type="InterPro" id="IPR007219">
    <property type="entry name" value="XnlR_reg_dom"/>
</dbReference>
<dbReference type="Pfam" id="PF04082">
    <property type="entry name" value="Fungal_trans"/>
    <property type="match status" value="1"/>
</dbReference>
<keyword evidence="2" id="KW-0805">Transcription regulation</keyword>
<evidence type="ECO:0000256" key="2">
    <source>
        <dbReference type="ARBA" id="ARBA00023015"/>
    </source>
</evidence>
<dbReference type="GO" id="GO:0000435">
    <property type="term" value="P:positive regulation of transcription from RNA polymerase II promoter by galactose"/>
    <property type="evidence" value="ECO:0007669"/>
    <property type="project" value="TreeGrafter"/>
</dbReference>
<feature type="compositionally biased region" description="Low complexity" evidence="5">
    <location>
        <begin position="60"/>
        <end position="74"/>
    </location>
</feature>
<keyword evidence="4" id="KW-0539">Nucleus</keyword>
<evidence type="ECO:0000256" key="6">
    <source>
        <dbReference type="SAM" id="Phobius"/>
    </source>
</evidence>
<dbReference type="OrthoDB" id="2351791at2759"/>
<keyword evidence="6" id="KW-0472">Membrane</keyword>
<evidence type="ECO:0000256" key="5">
    <source>
        <dbReference type="SAM" id="MobiDB-lite"/>
    </source>
</evidence>
<dbReference type="GeneID" id="63771785"/>
<dbReference type="InParanoid" id="A0A1Y2E8D4"/>
<evidence type="ECO:0000256" key="4">
    <source>
        <dbReference type="ARBA" id="ARBA00023242"/>
    </source>
</evidence>
<keyword evidence="6" id="KW-0812">Transmembrane</keyword>
<dbReference type="Proteomes" id="UP000193689">
    <property type="component" value="Unassembled WGS sequence"/>
</dbReference>